<evidence type="ECO:0000313" key="2">
    <source>
        <dbReference type="EMBL" id="KAG0151775.1"/>
    </source>
</evidence>
<organism evidence="2 3">
    <name type="scientific">Cronartium quercuum f. sp. fusiforme G11</name>
    <dbReference type="NCBI Taxonomy" id="708437"/>
    <lineage>
        <taxon>Eukaryota</taxon>
        <taxon>Fungi</taxon>
        <taxon>Dikarya</taxon>
        <taxon>Basidiomycota</taxon>
        <taxon>Pucciniomycotina</taxon>
        <taxon>Pucciniomycetes</taxon>
        <taxon>Pucciniales</taxon>
        <taxon>Coleosporiaceae</taxon>
        <taxon>Cronartium</taxon>
    </lineage>
</organism>
<proteinExistence type="predicted"/>
<sequence length="185" mass="20533">PPPPPAKTVNEFKAITQATCYSVVIHSVPADVQPASPEFLFRLLAQNPSITLHLLHLARWLTDPVATNKSHGSIVVNFLDKELPGRIEKGGLKYEGLFLRGSHYKRMPTQCFRCHELGHIVARCRSDPVCTRCSEKHDTCQCQFLDSDTVCGRCLQKDAAQSSQAPNRSDPKYAHSPRSAGCPLR</sequence>
<gene>
    <name evidence="2" type="ORF">CROQUDRAFT_24044</name>
</gene>
<evidence type="ECO:0000313" key="3">
    <source>
        <dbReference type="Proteomes" id="UP000886653"/>
    </source>
</evidence>
<dbReference type="AlphaFoldDB" id="A0A9P6NYK1"/>
<accession>A0A9P6NYK1</accession>
<feature type="non-terminal residue" evidence="2">
    <location>
        <position position="185"/>
    </location>
</feature>
<comment type="caution">
    <text evidence="2">The sequence shown here is derived from an EMBL/GenBank/DDBJ whole genome shotgun (WGS) entry which is preliminary data.</text>
</comment>
<name>A0A9P6NYK1_9BASI</name>
<reference evidence="2" key="1">
    <citation type="submission" date="2013-11" db="EMBL/GenBank/DDBJ databases">
        <title>Genome sequence of the fusiform rust pathogen reveals effectors for host alternation and coevolution with pine.</title>
        <authorList>
            <consortium name="DOE Joint Genome Institute"/>
            <person name="Smith K."/>
            <person name="Pendleton A."/>
            <person name="Kubisiak T."/>
            <person name="Anderson C."/>
            <person name="Salamov A."/>
            <person name="Aerts A."/>
            <person name="Riley R."/>
            <person name="Clum A."/>
            <person name="Lindquist E."/>
            <person name="Ence D."/>
            <person name="Campbell M."/>
            <person name="Kronenberg Z."/>
            <person name="Feau N."/>
            <person name="Dhillon B."/>
            <person name="Hamelin R."/>
            <person name="Burleigh J."/>
            <person name="Smith J."/>
            <person name="Yandell M."/>
            <person name="Nelson C."/>
            <person name="Grigoriev I."/>
            <person name="Davis J."/>
        </authorList>
    </citation>
    <scope>NUCLEOTIDE SEQUENCE</scope>
    <source>
        <strain evidence="2">G11</strain>
    </source>
</reference>
<feature type="region of interest" description="Disordered" evidence="1">
    <location>
        <begin position="159"/>
        <end position="185"/>
    </location>
</feature>
<feature type="non-terminal residue" evidence="2">
    <location>
        <position position="1"/>
    </location>
</feature>
<dbReference type="EMBL" id="MU167211">
    <property type="protein sequence ID" value="KAG0151775.1"/>
    <property type="molecule type" value="Genomic_DNA"/>
</dbReference>
<keyword evidence="3" id="KW-1185">Reference proteome</keyword>
<protein>
    <recommendedName>
        <fullName evidence="4">CCHC-type domain-containing protein</fullName>
    </recommendedName>
</protein>
<dbReference type="OrthoDB" id="2506424at2759"/>
<evidence type="ECO:0000256" key="1">
    <source>
        <dbReference type="SAM" id="MobiDB-lite"/>
    </source>
</evidence>
<dbReference type="Proteomes" id="UP000886653">
    <property type="component" value="Unassembled WGS sequence"/>
</dbReference>
<evidence type="ECO:0008006" key="4">
    <source>
        <dbReference type="Google" id="ProtNLM"/>
    </source>
</evidence>